<dbReference type="GO" id="GO:0016787">
    <property type="term" value="F:hydrolase activity"/>
    <property type="evidence" value="ECO:0007669"/>
    <property type="project" value="UniProtKB-KW"/>
</dbReference>
<dbReference type="Gene3D" id="3.20.20.80">
    <property type="entry name" value="Glycosidases"/>
    <property type="match status" value="1"/>
</dbReference>
<feature type="domain" description="Glycoside hydrolase family 2 catalytic" evidence="6">
    <location>
        <begin position="322"/>
        <end position="633"/>
    </location>
</feature>
<dbReference type="InterPro" id="IPR013783">
    <property type="entry name" value="Ig-like_fold"/>
</dbReference>
<evidence type="ECO:0000256" key="1">
    <source>
        <dbReference type="ARBA" id="ARBA00007401"/>
    </source>
</evidence>
<evidence type="ECO:0000313" key="10">
    <source>
        <dbReference type="EMBL" id="MEI5688531.1"/>
    </source>
</evidence>
<dbReference type="InterPro" id="IPR051913">
    <property type="entry name" value="GH2_Domain-Containing"/>
</dbReference>
<dbReference type="PANTHER" id="PTHR42732">
    <property type="entry name" value="BETA-GALACTOSIDASE"/>
    <property type="match status" value="1"/>
</dbReference>
<feature type="domain" description="Glycoside hydrolase family 2 immunoglobulin-like beta-sandwich" evidence="5">
    <location>
        <begin position="217"/>
        <end position="313"/>
    </location>
</feature>
<protein>
    <submittedName>
        <fullName evidence="10">Glycoside hydrolase family 2 TIM barrel-domain containing protein</fullName>
    </submittedName>
</protein>
<dbReference type="Gene3D" id="2.60.40.10">
    <property type="entry name" value="Immunoglobulins"/>
    <property type="match status" value="2"/>
</dbReference>
<dbReference type="PRINTS" id="PR00132">
    <property type="entry name" value="GLHYDRLASE2"/>
</dbReference>
<dbReference type="SUPFAM" id="SSF51445">
    <property type="entry name" value="(Trans)glycosidases"/>
    <property type="match status" value="1"/>
</dbReference>
<comment type="similarity">
    <text evidence="1">Belongs to the glycosyl hydrolase 2 family.</text>
</comment>
<feature type="signal peptide" evidence="4">
    <location>
        <begin position="1"/>
        <end position="22"/>
    </location>
</feature>
<evidence type="ECO:0000256" key="4">
    <source>
        <dbReference type="SAM" id="SignalP"/>
    </source>
</evidence>
<feature type="domain" description="Glycosyl hydrolases family 2 sugar binding" evidence="7">
    <location>
        <begin position="55"/>
        <end position="191"/>
    </location>
</feature>
<name>A0ABU8H6D5_9SPHN</name>
<evidence type="ECO:0000259" key="7">
    <source>
        <dbReference type="Pfam" id="PF02837"/>
    </source>
</evidence>
<keyword evidence="11" id="KW-1185">Reference proteome</keyword>
<dbReference type="Gene3D" id="2.60.120.260">
    <property type="entry name" value="Galactose-binding domain-like"/>
    <property type="match status" value="1"/>
</dbReference>
<proteinExistence type="inferred from homology"/>
<dbReference type="SUPFAM" id="SSF49785">
    <property type="entry name" value="Galactose-binding domain-like"/>
    <property type="match status" value="1"/>
</dbReference>
<feature type="domain" description="Malectin" evidence="8">
    <location>
        <begin position="789"/>
        <end position="875"/>
    </location>
</feature>
<dbReference type="SUPFAM" id="SSF49303">
    <property type="entry name" value="beta-Galactosidase/glucuronidase domain"/>
    <property type="match status" value="1"/>
</dbReference>
<feature type="domain" description="DUF4982" evidence="9">
    <location>
        <begin position="660"/>
        <end position="709"/>
    </location>
</feature>
<accession>A0ABU8H6D5</accession>
<evidence type="ECO:0000259" key="8">
    <source>
        <dbReference type="Pfam" id="PF11721"/>
    </source>
</evidence>
<evidence type="ECO:0000259" key="6">
    <source>
        <dbReference type="Pfam" id="PF02836"/>
    </source>
</evidence>
<evidence type="ECO:0000259" key="9">
    <source>
        <dbReference type="Pfam" id="PF16355"/>
    </source>
</evidence>
<dbReference type="Pfam" id="PF11721">
    <property type="entry name" value="Malectin"/>
    <property type="match status" value="1"/>
</dbReference>
<dbReference type="Pfam" id="PF02836">
    <property type="entry name" value="Glyco_hydro_2_C"/>
    <property type="match status" value="1"/>
</dbReference>
<sequence length="884" mass="95516">MTSRWIAAAIGMAIAVPAAAQADRATMTLAQGWQFQRGGTVDPAAAATAGGAWQPVSVPHTWNRVGYYLPDPQQHRNHADTVDKYQGVGWYRLSFTPDAAFAGRRAWLQFDAASRTAEVWLNGRRLGAHRGGFSRFRLDATDTLRAGQTNVLLVKVDNSQPEPGSATADVLPLAGDFFVHGGLYRPVSLIATDPVHIDMMEDGGSGILAATRAITPAGATIDVRVRVRNDSARRQDAVTTVRLLDADGRTVARATRRAGLAGHATAAVAQSLAVADPHLWNGVADPYLHRLVVEVTTPSGAVLDRVEQAFGIRELRADPQRGFLLNGKPLRLHGVGYHQDREGKGWAISDADVEQDVAIMREMGVNTIRLTHYQHGQTIHDLADRYGLIVWDEIPLVSKWTLGNDLVATDALRADARQQLRELILQNANHASVVSWGIANEVDFGKSIPAFITTRDGAAPDPLPLLRELDALAKAEDPSRATALATCCERNIGPTSDVPITAVAADLGGANRYFGWYYGKPADLGPHLDELHAKRPAQPLSVTEYGAGGATTIHTDDPLGGPIDARGHDQPEEYESYIHEQAWATLARKPYLWASWLWNSFDFATTVRREGDAVDINTKGLVTYDRQIRKDAYYFYKANWTETPTVHINGRRYVDRAYRVTDVRVYSNAPRTELSVNGRVVGTMSDCAERICVWRDVALTAGANRVVARGLFAGGAQDDRVDWQLSPDAAQAVRIDSGALVAPQVAGKRFGSDAFFDGGTAGSVNPAAGYGPPPPRKVVTGTAGGVVAETYRQGRFGYRIPLAPGRYALDLTFVEPSLAAGARQFDVTVNGRRVIAALDVAAAAGGPLRAITRRVSVEVGDGVLDVRFVPVKGEAIVSALEISR</sequence>
<dbReference type="InterPro" id="IPR006102">
    <property type="entry name" value="Ig-like_GH2"/>
</dbReference>
<reference evidence="10 11" key="1">
    <citation type="journal article" date="2013" name="Int. J. Syst. Evol. Microbiol.">
        <title>Sphingomonas kyungheensis sp. nov., a bacterium with ginsenoside-converting activity isolated from soil of a ginseng field.</title>
        <authorList>
            <person name="Son H.M."/>
            <person name="Yang J.E."/>
            <person name="Park Y."/>
            <person name="Han C.K."/>
            <person name="Kim S.G."/>
            <person name="Kook M."/>
            <person name="Yi T.H."/>
        </authorList>
    </citation>
    <scope>NUCLEOTIDE SEQUENCE [LARGE SCALE GENOMIC DNA]</scope>
    <source>
        <strain evidence="10 11">LMG 26582</strain>
    </source>
</reference>
<keyword evidence="3" id="KW-0326">Glycosidase</keyword>
<dbReference type="Pfam" id="PF00703">
    <property type="entry name" value="Glyco_hydro_2"/>
    <property type="match status" value="1"/>
</dbReference>
<dbReference type="InterPro" id="IPR006101">
    <property type="entry name" value="Glyco_hydro_2"/>
</dbReference>
<evidence type="ECO:0000259" key="5">
    <source>
        <dbReference type="Pfam" id="PF00703"/>
    </source>
</evidence>
<dbReference type="InterPro" id="IPR017853">
    <property type="entry name" value="GH"/>
</dbReference>
<keyword evidence="4" id="KW-0732">Signal</keyword>
<dbReference type="RefSeq" id="WP_336545881.1">
    <property type="nucleotide sequence ID" value="NZ_JBBBDM010000010.1"/>
</dbReference>
<dbReference type="Gene3D" id="2.60.120.430">
    <property type="entry name" value="Galactose-binding lectin"/>
    <property type="match status" value="1"/>
</dbReference>
<dbReference type="EMBL" id="JBBBDM010000010">
    <property type="protein sequence ID" value="MEI5688531.1"/>
    <property type="molecule type" value="Genomic_DNA"/>
</dbReference>
<dbReference type="InterPro" id="IPR032311">
    <property type="entry name" value="DUF4982"/>
</dbReference>
<dbReference type="Proteomes" id="UP001367771">
    <property type="component" value="Unassembled WGS sequence"/>
</dbReference>
<dbReference type="InterPro" id="IPR006104">
    <property type="entry name" value="Glyco_hydro_2_N"/>
</dbReference>
<feature type="chain" id="PRO_5045962854" evidence="4">
    <location>
        <begin position="23"/>
        <end position="884"/>
    </location>
</feature>
<organism evidence="10 11">
    <name type="scientific">Sphingomonas kyungheensis</name>
    <dbReference type="NCBI Taxonomy" id="1069987"/>
    <lineage>
        <taxon>Bacteria</taxon>
        <taxon>Pseudomonadati</taxon>
        <taxon>Pseudomonadota</taxon>
        <taxon>Alphaproteobacteria</taxon>
        <taxon>Sphingomonadales</taxon>
        <taxon>Sphingomonadaceae</taxon>
        <taxon>Sphingomonas</taxon>
    </lineage>
</organism>
<dbReference type="InterPro" id="IPR036156">
    <property type="entry name" value="Beta-gal/glucu_dom_sf"/>
</dbReference>
<dbReference type="PANTHER" id="PTHR42732:SF1">
    <property type="entry name" value="BETA-MANNOSIDASE"/>
    <property type="match status" value="1"/>
</dbReference>
<comment type="caution">
    <text evidence="10">The sequence shown here is derived from an EMBL/GenBank/DDBJ whole genome shotgun (WGS) entry which is preliminary data.</text>
</comment>
<keyword evidence="2 10" id="KW-0378">Hydrolase</keyword>
<dbReference type="InterPro" id="IPR008979">
    <property type="entry name" value="Galactose-bd-like_sf"/>
</dbReference>
<evidence type="ECO:0000256" key="3">
    <source>
        <dbReference type="ARBA" id="ARBA00023295"/>
    </source>
</evidence>
<evidence type="ECO:0000313" key="11">
    <source>
        <dbReference type="Proteomes" id="UP001367771"/>
    </source>
</evidence>
<dbReference type="Pfam" id="PF16355">
    <property type="entry name" value="DUF4982"/>
    <property type="match status" value="1"/>
</dbReference>
<dbReference type="InterPro" id="IPR021720">
    <property type="entry name" value="Malectin_dom"/>
</dbReference>
<gene>
    <name evidence="10" type="ORF">V8201_15670</name>
</gene>
<evidence type="ECO:0000256" key="2">
    <source>
        <dbReference type="ARBA" id="ARBA00022801"/>
    </source>
</evidence>
<dbReference type="InterPro" id="IPR006103">
    <property type="entry name" value="Glyco_hydro_2_cat"/>
</dbReference>
<dbReference type="Pfam" id="PF02837">
    <property type="entry name" value="Glyco_hydro_2_N"/>
    <property type="match status" value="1"/>
</dbReference>